<reference evidence="5" key="1">
    <citation type="submission" date="2021-08" db="EMBL/GenBank/DDBJ databases">
        <title>WGS assembly of Ceratopteris richardii.</title>
        <authorList>
            <person name="Marchant D.B."/>
            <person name="Chen G."/>
            <person name="Jenkins J."/>
            <person name="Shu S."/>
            <person name="Leebens-Mack J."/>
            <person name="Grimwood J."/>
            <person name="Schmutz J."/>
            <person name="Soltis P."/>
            <person name="Soltis D."/>
            <person name="Chen Z.-H."/>
        </authorList>
    </citation>
    <scope>NUCLEOTIDE SEQUENCE</scope>
    <source>
        <strain evidence="5">Whitten #5841</strain>
        <tissue evidence="5">Leaf</tissue>
    </source>
</reference>
<dbReference type="Gene3D" id="2.60.40.790">
    <property type="match status" value="1"/>
</dbReference>
<evidence type="ECO:0000313" key="5">
    <source>
        <dbReference type="EMBL" id="KAH7430755.1"/>
    </source>
</evidence>
<evidence type="ECO:0000256" key="2">
    <source>
        <dbReference type="PROSITE-ProRule" id="PRU00285"/>
    </source>
</evidence>
<dbReference type="SUPFAM" id="SSF49764">
    <property type="entry name" value="HSP20-like chaperones"/>
    <property type="match status" value="1"/>
</dbReference>
<evidence type="ECO:0000256" key="1">
    <source>
        <dbReference type="ARBA" id="ARBA00023016"/>
    </source>
</evidence>
<dbReference type="Proteomes" id="UP000825935">
    <property type="component" value="Chromosome 8"/>
</dbReference>
<dbReference type="InterPro" id="IPR002068">
    <property type="entry name" value="A-crystallin/Hsp20_dom"/>
</dbReference>
<dbReference type="AlphaFoldDB" id="A0A8T2UAY7"/>
<accession>A0A8T2UAY7</accession>
<name>A0A8T2UAY7_CERRI</name>
<dbReference type="InterPro" id="IPR008978">
    <property type="entry name" value="HSP20-like_chaperone"/>
</dbReference>
<comment type="caution">
    <text evidence="5">The sequence shown here is derived from an EMBL/GenBank/DDBJ whole genome shotgun (WGS) entry which is preliminary data.</text>
</comment>
<protein>
    <recommendedName>
        <fullName evidence="4">SHSP domain-containing protein</fullName>
    </recommendedName>
</protein>
<keyword evidence="1" id="KW-0346">Stress response</keyword>
<dbReference type="PROSITE" id="PS01031">
    <property type="entry name" value="SHSP"/>
    <property type="match status" value="1"/>
</dbReference>
<sequence>MAACAPVDVKELGGSYIFVVDVPGVRNTEVKVQIEKDSVLKISGQRKRDMDRKDVSEVKYLRVERPVGHFMRKFNLPNNVDLDSLTAACQDGMLTIIVPKLPEAAPHQPRTFEVAVGTTFIKQ</sequence>
<feature type="domain" description="SHSP" evidence="4">
    <location>
        <begin position="1"/>
        <end position="117"/>
    </location>
</feature>
<organism evidence="5 6">
    <name type="scientific">Ceratopteris richardii</name>
    <name type="common">Triangle waterfern</name>
    <dbReference type="NCBI Taxonomy" id="49495"/>
    <lineage>
        <taxon>Eukaryota</taxon>
        <taxon>Viridiplantae</taxon>
        <taxon>Streptophyta</taxon>
        <taxon>Embryophyta</taxon>
        <taxon>Tracheophyta</taxon>
        <taxon>Polypodiopsida</taxon>
        <taxon>Polypodiidae</taxon>
        <taxon>Polypodiales</taxon>
        <taxon>Pteridineae</taxon>
        <taxon>Pteridaceae</taxon>
        <taxon>Parkerioideae</taxon>
        <taxon>Ceratopteris</taxon>
    </lineage>
</organism>
<dbReference type="PANTHER" id="PTHR11527">
    <property type="entry name" value="HEAT-SHOCK PROTEIN 20 FAMILY MEMBER"/>
    <property type="match status" value="1"/>
</dbReference>
<keyword evidence="6" id="KW-1185">Reference proteome</keyword>
<evidence type="ECO:0000256" key="3">
    <source>
        <dbReference type="RuleBase" id="RU003616"/>
    </source>
</evidence>
<comment type="similarity">
    <text evidence="2 3">Belongs to the small heat shock protein (HSP20) family.</text>
</comment>
<evidence type="ECO:0000259" key="4">
    <source>
        <dbReference type="PROSITE" id="PS01031"/>
    </source>
</evidence>
<dbReference type="EMBL" id="CM035413">
    <property type="protein sequence ID" value="KAH7430756.1"/>
    <property type="molecule type" value="Genomic_DNA"/>
</dbReference>
<gene>
    <name evidence="5" type="ORF">KP509_08G013000</name>
</gene>
<dbReference type="EMBL" id="CM035413">
    <property type="protein sequence ID" value="KAH7430755.1"/>
    <property type="molecule type" value="Genomic_DNA"/>
</dbReference>
<dbReference type="OrthoDB" id="1431247at2759"/>
<proteinExistence type="inferred from homology"/>
<dbReference type="InterPro" id="IPR031107">
    <property type="entry name" value="Small_HSP"/>
</dbReference>
<dbReference type="OMA" id="FGRFPIF"/>
<evidence type="ECO:0000313" key="6">
    <source>
        <dbReference type="Proteomes" id="UP000825935"/>
    </source>
</evidence>
<dbReference type="Pfam" id="PF00011">
    <property type="entry name" value="HSP20"/>
    <property type="match status" value="1"/>
</dbReference>